<reference evidence="1 2" key="1">
    <citation type="journal article" date="2016" name="Nat. Commun.">
        <title>Extremotolerant tardigrade genome and improved radiotolerance of human cultured cells by tardigrade-unique protein.</title>
        <authorList>
            <person name="Hashimoto T."/>
            <person name="Horikawa D.D."/>
            <person name="Saito Y."/>
            <person name="Kuwahara H."/>
            <person name="Kozuka-Hata H."/>
            <person name="Shin-I T."/>
            <person name="Minakuchi Y."/>
            <person name="Ohishi K."/>
            <person name="Motoyama A."/>
            <person name="Aizu T."/>
            <person name="Enomoto A."/>
            <person name="Kondo K."/>
            <person name="Tanaka S."/>
            <person name="Hara Y."/>
            <person name="Koshikawa S."/>
            <person name="Sagara H."/>
            <person name="Miura T."/>
            <person name="Yokobori S."/>
            <person name="Miyagawa K."/>
            <person name="Suzuki Y."/>
            <person name="Kubo T."/>
            <person name="Oyama M."/>
            <person name="Kohara Y."/>
            <person name="Fujiyama A."/>
            <person name="Arakawa K."/>
            <person name="Katayama T."/>
            <person name="Toyoda A."/>
            <person name="Kunieda T."/>
        </authorList>
    </citation>
    <scope>NUCLEOTIDE SEQUENCE [LARGE SCALE GENOMIC DNA]</scope>
    <source>
        <strain evidence="1 2">YOKOZUNA-1</strain>
    </source>
</reference>
<accession>A0A1D1VY68</accession>
<keyword evidence="2" id="KW-1185">Reference proteome</keyword>
<proteinExistence type="predicted"/>
<evidence type="ECO:0000313" key="1">
    <source>
        <dbReference type="EMBL" id="GAV06367.1"/>
    </source>
</evidence>
<evidence type="ECO:0000313" key="2">
    <source>
        <dbReference type="Proteomes" id="UP000186922"/>
    </source>
</evidence>
<name>A0A1D1VY68_RAMVA</name>
<dbReference type="AlphaFoldDB" id="A0A1D1VY68"/>
<gene>
    <name evidence="1" type="primary">RvY_16376-1</name>
    <name evidence="1" type="synonym">RvY_16376.1</name>
    <name evidence="1" type="ORF">RvY_16376</name>
</gene>
<comment type="caution">
    <text evidence="1">The sequence shown here is derived from an EMBL/GenBank/DDBJ whole genome shotgun (WGS) entry which is preliminary data.</text>
</comment>
<protein>
    <submittedName>
        <fullName evidence="1">Uncharacterized protein</fullName>
    </submittedName>
</protein>
<sequence>MHTLIFACTGRINFCRIFSPGEMSHHLVDNGASGRVLCVTFALTLLTRLFVSVGGKDYLVIYPPENTEHAVQPSRFFRVEVLFTHLENIDGRTYNGKRCDIVTKCDPIVYTFIDMEIPQAPFPGAARSLKDFNRIVQERDKNTVIMNAKLTQDLCTPVTLKQQKPINVRVKVMDYDFLTLYDLIEEFDCRLPGFKPRNASVVIEKESLEWSSVTDCVALNRPGKVKLSYRWRAYPIMASDCGAVYAPLPGRVVSRSTPPSVDS</sequence>
<dbReference type="Proteomes" id="UP000186922">
    <property type="component" value="Unassembled WGS sequence"/>
</dbReference>
<dbReference type="OrthoDB" id="10059843at2759"/>
<organism evidence="1 2">
    <name type="scientific">Ramazzottius varieornatus</name>
    <name type="common">Water bear</name>
    <name type="synonym">Tardigrade</name>
    <dbReference type="NCBI Taxonomy" id="947166"/>
    <lineage>
        <taxon>Eukaryota</taxon>
        <taxon>Metazoa</taxon>
        <taxon>Ecdysozoa</taxon>
        <taxon>Tardigrada</taxon>
        <taxon>Eutardigrada</taxon>
        <taxon>Parachela</taxon>
        <taxon>Hypsibioidea</taxon>
        <taxon>Ramazzottiidae</taxon>
        <taxon>Ramazzottius</taxon>
    </lineage>
</organism>
<dbReference type="EMBL" id="BDGG01000013">
    <property type="protein sequence ID" value="GAV06367.1"/>
    <property type="molecule type" value="Genomic_DNA"/>
</dbReference>